<reference evidence="1" key="1">
    <citation type="submission" date="2018-06" db="EMBL/GenBank/DDBJ databases">
        <authorList>
            <person name="Zhirakovskaya E."/>
        </authorList>
    </citation>
    <scope>NUCLEOTIDE SEQUENCE</scope>
</reference>
<dbReference type="InterPro" id="IPR038607">
    <property type="entry name" value="PhoD-like_sf"/>
</dbReference>
<evidence type="ECO:0000313" key="1">
    <source>
        <dbReference type="EMBL" id="VAX38613.1"/>
    </source>
</evidence>
<dbReference type="AlphaFoldDB" id="A0A3B1DP23"/>
<sequence>GKVNTWKGRPDHMTDPKYDVKKMDKPGLVLLGKRQLKFLDTWAKDWRGADMKCVCSQTIFCNLANYHGKKQEFVFADLDSNGWPQTGRNKAVAAMRKGFAFHYAGDQHLPSISQNGIDKWGDSGFAFCVPSIAAGYPRSWRPDKEGRPVKNRINPKLANTGDYKEGFGNKVTVYAVGNPQAKNRKPVLEKLHDKSSGYGLVHFNKKNRTIKIECFKLLFDANNIKPEDQFPGWPLTIKMEQNYGRKAVAYLPTIEVTGMTNPVVQVIDSLNNEVVYTLRINGTSFRPKVFKKGKYLVRVGNQETGNMKEVKVSSLKANESSKKQFYFTK</sequence>
<protein>
    <submittedName>
        <fullName evidence="1">Uncharacterized protein Psta_3961</fullName>
    </submittedName>
</protein>
<proteinExistence type="predicted"/>
<organism evidence="1">
    <name type="scientific">hydrothermal vent metagenome</name>
    <dbReference type="NCBI Taxonomy" id="652676"/>
    <lineage>
        <taxon>unclassified sequences</taxon>
        <taxon>metagenomes</taxon>
        <taxon>ecological metagenomes</taxon>
    </lineage>
</organism>
<accession>A0A3B1DP23</accession>
<dbReference type="Gene3D" id="3.60.21.70">
    <property type="entry name" value="PhoD-like phosphatase"/>
    <property type="match status" value="1"/>
</dbReference>
<feature type="non-terminal residue" evidence="1">
    <location>
        <position position="1"/>
    </location>
</feature>
<dbReference type="EMBL" id="UOGL01000230">
    <property type="protein sequence ID" value="VAX38613.1"/>
    <property type="molecule type" value="Genomic_DNA"/>
</dbReference>
<name>A0A3B1DP23_9ZZZZ</name>
<gene>
    <name evidence="1" type="ORF">MNBD_PLANCTO02-2869</name>
</gene>